<dbReference type="InterPro" id="IPR000276">
    <property type="entry name" value="GPCR_Rhodpsn"/>
</dbReference>
<dbReference type="HOGENOM" id="CLU_035762_0_0_1"/>
<dbReference type="Pfam" id="PF00001">
    <property type="entry name" value="7tm_1"/>
    <property type="match status" value="1"/>
</dbReference>
<organism evidence="10">
    <name type="scientific">Capitella teleta</name>
    <name type="common">Polychaete worm</name>
    <dbReference type="NCBI Taxonomy" id="283909"/>
    <lineage>
        <taxon>Eukaryota</taxon>
        <taxon>Metazoa</taxon>
        <taxon>Spiralia</taxon>
        <taxon>Lophotrochozoa</taxon>
        <taxon>Annelida</taxon>
        <taxon>Polychaeta</taxon>
        <taxon>Sedentaria</taxon>
        <taxon>Scolecida</taxon>
        <taxon>Capitellidae</taxon>
        <taxon>Capitella</taxon>
    </lineage>
</organism>
<evidence type="ECO:0000313" key="12">
    <source>
        <dbReference type="Proteomes" id="UP000014760"/>
    </source>
</evidence>
<dbReference type="EMBL" id="KB304960">
    <property type="protein sequence ID" value="ELU01565.1"/>
    <property type="molecule type" value="Genomic_DNA"/>
</dbReference>
<evidence type="ECO:0000256" key="4">
    <source>
        <dbReference type="ARBA" id="ARBA00023040"/>
    </source>
</evidence>
<reference evidence="11" key="3">
    <citation type="submission" date="2015-06" db="UniProtKB">
        <authorList>
            <consortium name="EnsemblMetazoa"/>
        </authorList>
    </citation>
    <scope>IDENTIFICATION</scope>
</reference>
<feature type="transmembrane region" description="Helical" evidence="8">
    <location>
        <begin position="267"/>
        <end position="298"/>
    </location>
</feature>
<dbReference type="PRINTS" id="PR00237">
    <property type="entry name" value="GPCRRHODOPSN"/>
</dbReference>
<dbReference type="GO" id="GO:0005886">
    <property type="term" value="C:plasma membrane"/>
    <property type="evidence" value="ECO:0007669"/>
    <property type="project" value="TreeGrafter"/>
</dbReference>
<keyword evidence="12" id="KW-1185">Reference proteome</keyword>
<reference evidence="12" key="1">
    <citation type="submission" date="2012-12" db="EMBL/GenBank/DDBJ databases">
        <authorList>
            <person name="Hellsten U."/>
            <person name="Grimwood J."/>
            <person name="Chapman J.A."/>
            <person name="Shapiro H."/>
            <person name="Aerts A."/>
            <person name="Otillar R.P."/>
            <person name="Terry A.Y."/>
            <person name="Boore J.L."/>
            <person name="Simakov O."/>
            <person name="Marletaz F."/>
            <person name="Cho S.-J."/>
            <person name="Edsinger-Gonzales E."/>
            <person name="Havlak P."/>
            <person name="Kuo D.-H."/>
            <person name="Larsson T."/>
            <person name="Lv J."/>
            <person name="Arendt D."/>
            <person name="Savage R."/>
            <person name="Osoegawa K."/>
            <person name="de Jong P."/>
            <person name="Lindberg D.R."/>
            <person name="Seaver E.C."/>
            <person name="Weisblat D.A."/>
            <person name="Putnam N.H."/>
            <person name="Grigoriev I.V."/>
            <person name="Rokhsar D.S."/>
        </authorList>
    </citation>
    <scope>NUCLEOTIDE SEQUENCE</scope>
    <source>
        <strain evidence="12">I ESC-2004</strain>
    </source>
</reference>
<evidence type="ECO:0000256" key="7">
    <source>
        <dbReference type="ARBA" id="ARBA00023224"/>
    </source>
</evidence>
<dbReference type="AlphaFoldDB" id="R7U5B9"/>
<feature type="transmembrane region" description="Helical" evidence="8">
    <location>
        <begin position="224"/>
        <end position="247"/>
    </location>
</feature>
<reference evidence="10 12" key="2">
    <citation type="journal article" date="2013" name="Nature">
        <title>Insights into bilaterian evolution from three spiralian genomes.</title>
        <authorList>
            <person name="Simakov O."/>
            <person name="Marletaz F."/>
            <person name="Cho S.J."/>
            <person name="Edsinger-Gonzales E."/>
            <person name="Havlak P."/>
            <person name="Hellsten U."/>
            <person name="Kuo D.H."/>
            <person name="Larsson T."/>
            <person name="Lv J."/>
            <person name="Arendt D."/>
            <person name="Savage R."/>
            <person name="Osoegawa K."/>
            <person name="de Jong P."/>
            <person name="Grimwood J."/>
            <person name="Chapman J.A."/>
            <person name="Shapiro H."/>
            <person name="Aerts A."/>
            <person name="Otillar R.P."/>
            <person name="Terry A.Y."/>
            <person name="Boore J.L."/>
            <person name="Grigoriev I.V."/>
            <person name="Lindberg D.R."/>
            <person name="Seaver E.C."/>
            <person name="Weisblat D.A."/>
            <person name="Putnam N.H."/>
            <person name="Rokhsar D.S."/>
        </authorList>
    </citation>
    <scope>NUCLEOTIDE SEQUENCE</scope>
    <source>
        <strain evidence="10 12">I ESC-2004</strain>
    </source>
</reference>
<evidence type="ECO:0000256" key="5">
    <source>
        <dbReference type="ARBA" id="ARBA00023136"/>
    </source>
</evidence>
<evidence type="ECO:0000256" key="1">
    <source>
        <dbReference type="ARBA" id="ARBA00004141"/>
    </source>
</evidence>
<evidence type="ECO:0000256" key="8">
    <source>
        <dbReference type="SAM" id="Phobius"/>
    </source>
</evidence>
<keyword evidence="2 8" id="KW-0812">Transmembrane</keyword>
<keyword evidence="7" id="KW-0807">Transducer</keyword>
<dbReference type="OMA" id="RWIAICY"/>
<dbReference type="OrthoDB" id="9990906at2759"/>
<evidence type="ECO:0000256" key="3">
    <source>
        <dbReference type="ARBA" id="ARBA00022989"/>
    </source>
</evidence>
<feature type="domain" description="G-protein coupled receptors family 1 profile" evidence="9">
    <location>
        <begin position="125"/>
        <end position="400"/>
    </location>
</feature>
<dbReference type="InterPro" id="IPR017452">
    <property type="entry name" value="GPCR_Rhodpsn_7TM"/>
</dbReference>
<evidence type="ECO:0000259" key="9">
    <source>
        <dbReference type="PROSITE" id="PS50262"/>
    </source>
</evidence>
<gene>
    <name evidence="10" type="ORF">CAPTEDRAFT_201825</name>
</gene>
<evidence type="ECO:0000256" key="2">
    <source>
        <dbReference type="ARBA" id="ARBA00022692"/>
    </source>
</evidence>
<feature type="transmembrane region" description="Helical" evidence="8">
    <location>
        <begin position="145"/>
        <end position="163"/>
    </location>
</feature>
<dbReference type="STRING" id="283909.R7U5B9"/>
<dbReference type="EMBL" id="AMQN01009224">
    <property type="status" value="NOT_ANNOTATED_CDS"/>
    <property type="molecule type" value="Genomic_DNA"/>
</dbReference>
<accession>R7U5B9</accession>
<feature type="transmembrane region" description="Helical" evidence="8">
    <location>
        <begin position="319"/>
        <end position="339"/>
    </location>
</feature>
<dbReference type="PANTHER" id="PTHR24243:SF233">
    <property type="entry name" value="THYROTROPIN-RELEASING HORMONE RECEPTOR"/>
    <property type="match status" value="1"/>
</dbReference>
<evidence type="ECO:0000313" key="10">
    <source>
        <dbReference type="EMBL" id="ELU01565.1"/>
    </source>
</evidence>
<evidence type="ECO:0000256" key="6">
    <source>
        <dbReference type="ARBA" id="ARBA00023170"/>
    </source>
</evidence>
<dbReference type="EnsemblMetazoa" id="CapteT201825">
    <property type="protein sequence ID" value="CapteP201825"/>
    <property type="gene ID" value="CapteG201825"/>
</dbReference>
<feature type="transmembrane region" description="Helical" evidence="8">
    <location>
        <begin position="169"/>
        <end position="189"/>
    </location>
</feature>
<dbReference type="PROSITE" id="PS50262">
    <property type="entry name" value="G_PROTEIN_RECEP_F1_2"/>
    <property type="match status" value="1"/>
</dbReference>
<keyword evidence="3 8" id="KW-1133">Transmembrane helix</keyword>
<evidence type="ECO:0000313" key="11">
    <source>
        <dbReference type="EnsemblMetazoa" id="CapteP201825"/>
    </source>
</evidence>
<name>R7U5B9_CAPTE</name>
<feature type="transmembrane region" description="Helical" evidence="8">
    <location>
        <begin position="113"/>
        <end position="133"/>
    </location>
</feature>
<dbReference type="SUPFAM" id="SSF81321">
    <property type="entry name" value="Family A G protein-coupled receptor-like"/>
    <property type="match status" value="1"/>
</dbReference>
<comment type="subcellular location">
    <subcellularLocation>
        <location evidence="1">Membrane</location>
        <topology evidence="1">Multi-pass membrane protein</topology>
    </subcellularLocation>
</comment>
<proteinExistence type="predicted"/>
<keyword evidence="6" id="KW-0675">Receptor</keyword>
<keyword evidence="5 8" id="KW-0472">Membrane</keyword>
<dbReference type="Gene3D" id="1.20.1070.10">
    <property type="entry name" value="Rhodopsin 7-helix transmembrane proteins"/>
    <property type="match status" value="1"/>
</dbReference>
<protein>
    <recommendedName>
        <fullName evidence="9">G-protein coupled receptors family 1 profile domain-containing protein</fullName>
    </recommendedName>
</protein>
<sequence>MRVMLVILVAETKLRFSQLFACEGVVFTKVQFFELRAASTIVTQECYFKCTIQVHLTQTRLTNVRQDVQPSAGSMSFNASTAASFVNESLDLRYRHPNLYEEFTPLATFADKYLLPVWYVVGIPGNILAFIIWIQPKMRPSSGCYLAALAMDDLVFLFLKFFFELTNTWALPIFNVPVLCEVFPVIFLASQYYDPVLVLGFTVERYISICHPFQREKFCSTRRAVKVIAGLLLCCVLLHAVQGYFWYYSSETQQCSVRLAITLGNNASIWTVWSWITELLVFGLVPLTILILNIMVILEVRKMSASEEKRMCLKKGHKTGGQTSATTFMLLVVSFYLIFTTLPVTVCYALNLNFREGEFLISDEELLTDSTWQRHFNFTTVRRLLENFGMSHYACNFYLYMMTGKVFRKEFRRIFLAKCTKDKSASSTMGLSAASAPLRDLNSNGSVAHV</sequence>
<dbReference type="PANTHER" id="PTHR24243">
    <property type="entry name" value="G-PROTEIN COUPLED RECEPTOR"/>
    <property type="match status" value="1"/>
</dbReference>
<dbReference type="GO" id="GO:0004930">
    <property type="term" value="F:G protein-coupled receptor activity"/>
    <property type="evidence" value="ECO:0007669"/>
    <property type="project" value="UniProtKB-KW"/>
</dbReference>
<keyword evidence="4" id="KW-0297">G-protein coupled receptor</keyword>
<dbReference type="Proteomes" id="UP000014760">
    <property type="component" value="Unassembled WGS sequence"/>
</dbReference>